<feature type="region of interest" description="Disordered" evidence="1">
    <location>
        <begin position="90"/>
        <end position="135"/>
    </location>
</feature>
<organism evidence="2 3">
    <name type="scientific">Phytophthora fragariae</name>
    <dbReference type="NCBI Taxonomy" id="53985"/>
    <lineage>
        <taxon>Eukaryota</taxon>
        <taxon>Sar</taxon>
        <taxon>Stramenopiles</taxon>
        <taxon>Oomycota</taxon>
        <taxon>Peronosporomycetes</taxon>
        <taxon>Peronosporales</taxon>
        <taxon>Peronosporaceae</taxon>
        <taxon>Phytophthora</taxon>
    </lineage>
</organism>
<evidence type="ECO:0000313" key="3">
    <source>
        <dbReference type="Proteomes" id="UP000486351"/>
    </source>
</evidence>
<feature type="compositionally biased region" description="Basic residues" evidence="1">
    <location>
        <begin position="115"/>
        <end position="125"/>
    </location>
</feature>
<feature type="compositionally biased region" description="Low complexity" evidence="1">
    <location>
        <begin position="376"/>
        <end position="393"/>
    </location>
</feature>
<name>A0A6G0QFR3_9STRA</name>
<evidence type="ECO:0000313" key="2">
    <source>
        <dbReference type="EMBL" id="KAE9285510.1"/>
    </source>
</evidence>
<dbReference type="Proteomes" id="UP000486351">
    <property type="component" value="Unassembled WGS sequence"/>
</dbReference>
<feature type="compositionally biased region" description="Low complexity" evidence="1">
    <location>
        <begin position="307"/>
        <end position="317"/>
    </location>
</feature>
<protein>
    <submittedName>
        <fullName evidence="2">Uncharacterized protein</fullName>
    </submittedName>
</protein>
<feature type="region of interest" description="Disordered" evidence="1">
    <location>
        <begin position="1"/>
        <end position="60"/>
    </location>
</feature>
<gene>
    <name evidence="2" type="ORF">PF008_g26897</name>
</gene>
<comment type="caution">
    <text evidence="2">The sequence shown here is derived from an EMBL/GenBank/DDBJ whole genome shotgun (WGS) entry which is preliminary data.</text>
</comment>
<feature type="region of interest" description="Disordered" evidence="1">
    <location>
        <begin position="376"/>
        <end position="405"/>
    </location>
</feature>
<dbReference type="EMBL" id="QXFY01003401">
    <property type="protein sequence ID" value="KAE9285510.1"/>
    <property type="molecule type" value="Genomic_DNA"/>
</dbReference>
<proteinExistence type="predicted"/>
<accession>A0A6G0QFR3</accession>
<dbReference type="AlphaFoldDB" id="A0A6G0QFR3"/>
<feature type="compositionally biased region" description="Low complexity" evidence="1">
    <location>
        <begin position="266"/>
        <end position="281"/>
    </location>
</feature>
<feature type="region of interest" description="Disordered" evidence="1">
    <location>
        <begin position="248"/>
        <end position="324"/>
    </location>
</feature>
<sequence>MVLRPGTTGSEDGHQIKQEPEARAPTTDGSSPDTQLAMRPASPHIHEGTSVAPDIKVEVKAPDIKVEVKKEEYEEKYPVSVMASPEAIKGCATQQSPPGSSVKSHSSKEDPMPHKTSKTTRKKGMPMKAPDEEEEEMKAPAPLPQLTASLAHQFGIQELGRLLHDAPVLMALDARTSSRLHGPISIPRIDEVYTTLEAVRMLLTLLEESGLQVRTRDLSALASFDVDAVTNTIRRLFHTLGEIVGIAMKREPSPRQAPSPRRRKATAGSSTGSSRYRSVSSIVDESDSGSTATERMAISPEAPPFRPAEAAPAAALPSTQSTRPLPAMRSSNVPGMQPDMFQRALDALVRGMSGLSPPTAPVPAMTVPAPTMVAPQMPATPAPTMTAPEIPTTQGPGSDVSMRSA</sequence>
<evidence type="ECO:0000256" key="1">
    <source>
        <dbReference type="SAM" id="MobiDB-lite"/>
    </source>
</evidence>
<feature type="compositionally biased region" description="Basic and acidic residues" evidence="1">
    <location>
        <begin position="11"/>
        <end position="22"/>
    </location>
</feature>
<reference evidence="2 3" key="1">
    <citation type="submission" date="2018-09" db="EMBL/GenBank/DDBJ databases">
        <title>Genomic investigation of the strawberry pathogen Phytophthora fragariae indicates pathogenicity is determined by transcriptional variation in three key races.</title>
        <authorList>
            <person name="Adams T.M."/>
            <person name="Armitage A.D."/>
            <person name="Sobczyk M.K."/>
            <person name="Bates H.J."/>
            <person name="Dunwell J.M."/>
            <person name="Nellist C.F."/>
            <person name="Harrison R.J."/>
        </authorList>
    </citation>
    <scope>NUCLEOTIDE SEQUENCE [LARGE SCALE GENOMIC DNA]</scope>
    <source>
        <strain evidence="2 3">NOV-77</strain>
    </source>
</reference>